<accession>E7QV09</accession>
<comment type="caution">
    <text evidence="2">The sequence shown here is derived from an EMBL/GenBank/DDBJ whole genome shotgun (WGS) entry which is preliminary data.</text>
</comment>
<dbReference type="STRING" id="797209.GCA_000376445_03844"/>
<keyword evidence="1" id="KW-0472">Membrane</keyword>
<dbReference type="PATRIC" id="fig|797209.4.peg.2603"/>
<organism evidence="2 3">
    <name type="scientific">Haladaptatus paucihalophilus DX253</name>
    <dbReference type="NCBI Taxonomy" id="797209"/>
    <lineage>
        <taxon>Archaea</taxon>
        <taxon>Methanobacteriati</taxon>
        <taxon>Methanobacteriota</taxon>
        <taxon>Stenosarchaea group</taxon>
        <taxon>Halobacteria</taxon>
        <taxon>Halobacteriales</taxon>
        <taxon>Haladaptataceae</taxon>
        <taxon>Haladaptatus</taxon>
    </lineage>
</organism>
<protein>
    <submittedName>
        <fullName evidence="2">Uncharacterized protein</fullName>
    </submittedName>
</protein>
<proteinExistence type="predicted"/>
<keyword evidence="1" id="KW-1133">Transmembrane helix</keyword>
<gene>
    <name evidence="2" type="ORF">ZOD2009_13226</name>
</gene>
<keyword evidence="1" id="KW-0812">Transmembrane</keyword>
<dbReference type="Proteomes" id="UP000003751">
    <property type="component" value="Unassembled WGS sequence"/>
</dbReference>
<sequence length="64" mass="6638">MERTGMSGTTDMLLFSILLVLFAIWLTLPTGNSQIFALGGLLVGLFAAGGSLLLPILAPDDGSE</sequence>
<dbReference type="EMBL" id="AEMG01000013">
    <property type="protein sequence ID" value="EFW91527.1"/>
    <property type="molecule type" value="Genomic_DNA"/>
</dbReference>
<evidence type="ECO:0000313" key="2">
    <source>
        <dbReference type="EMBL" id="EFW91527.1"/>
    </source>
</evidence>
<feature type="transmembrane region" description="Helical" evidence="1">
    <location>
        <begin position="35"/>
        <end position="58"/>
    </location>
</feature>
<reference evidence="2 3" key="1">
    <citation type="journal article" date="2014" name="ISME J.">
        <title>Trehalose/2-sulfotrehalose biosynthesis and glycine-betaine uptake are widely spread mechanisms for osmoadaptation in the Halobacteriales.</title>
        <authorList>
            <person name="Youssef N.H."/>
            <person name="Savage-Ashlock K.N."/>
            <person name="McCully A.L."/>
            <person name="Luedtke B."/>
            <person name="Shaw E.I."/>
            <person name="Hoff W.D."/>
            <person name="Elshahed M.S."/>
        </authorList>
    </citation>
    <scope>NUCLEOTIDE SEQUENCE [LARGE SCALE GENOMIC DNA]</scope>
    <source>
        <strain evidence="2 3">DX253</strain>
    </source>
</reference>
<evidence type="ECO:0000313" key="3">
    <source>
        <dbReference type="Proteomes" id="UP000003751"/>
    </source>
</evidence>
<dbReference type="AlphaFoldDB" id="E7QV09"/>
<feature type="transmembrane region" description="Helical" evidence="1">
    <location>
        <begin position="12"/>
        <end position="28"/>
    </location>
</feature>
<evidence type="ECO:0000256" key="1">
    <source>
        <dbReference type="SAM" id="Phobius"/>
    </source>
</evidence>
<name>E7QV09_HALPU</name>